<dbReference type="Proteomes" id="UP000298656">
    <property type="component" value="Chromosome 2"/>
</dbReference>
<evidence type="ECO:0000313" key="1">
    <source>
        <dbReference type="EMBL" id="QCP54135.1"/>
    </source>
</evidence>
<protein>
    <submittedName>
        <fullName evidence="1">Uncharacterized protein</fullName>
    </submittedName>
</protein>
<sequence length="78" mass="8859">MVVAERSLRMLIDKWIGSTGATSVRVSLMVHGSVRRRRCVCIHAERPAGMFMLFFFRHDDGSWHVIPPETTRPAMSAC</sequence>
<evidence type="ECO:0000313" key="2">
    <source>
        <dbReference type="Proteomes" id="UP000298656"/>
    </source>
</evidence>
<accession>A0A4P8J1B0</accession>
<proteinExistence type="predicted"/>
<dbReference type="EMBL" id="CP040078">
    <property type="protein sequence ID" value="QCP54135.1"/>
    <property type="molecule type" value="Genomic_DNA"/>
</dbReference>
<organism evidence="1 2">
    <name type="scientific">Trinickia violacea</name>
    <dbReference type="NCBI Taxonomy" id="2571746"/>
    <lineage>
        <taxon>Bacteria</taxon>
        <taxon>Pseudomonadati</taxon>
        <taxon>Pseudomonadota</taxon>
        <taxon>Betaproteobacteria</taxon>
        <taxon>Burkholderiales</taxon>
        <taxon>Burkholderiaceae</taxon>
        <taxon>Trinickia</taxon>
    </lineage>
</organism>
<reference evidence="1 2" key="1">
    <citation type="submission" date="2019-05" db="EMBL/GenBank/DDBJ databases">
        <title>Burkholderia sp. DHOD12, isolated from subtropical forest soil.</title>
        <authorList>
            <person name="Gao Z.-H."/>
            <person name="Qiu L.-H."/>
        </authorList>
    </citation>
    <scope>NUCLEOTIDE SEQUENCE [LARGE SCALE GENOMIC DNA]</scope>
    <source>
        <strain evidence="1 2">DHOD12</strain>
    </source>
</reference>
<dbReference type="KEGG" id="tvl:FAZ95_34700"/>
<keyword evidence="2" id="KW-1185">Reference proteome</keyword>
<dbReference type="AlphaFoldDB" id="A0A4P8J1B0"/>
<name>A0A4P8J1B0_9BURK</name>
<dbReference type="OrthoDB" id="8926609at2"/>
<gene>
    <name evidence="1" type="ORF">FAZ95_34700</name>
</gene>